<comment type="caution">
    <text evidence="1">The sequence shown here is derived from an EMBL/GenBank/DDBJ whole genome shotgun (WGS) entry which is preliminary data.</text>
</comment>
<accession>A0A3R6VG88</accession>
<reference evidence="1 2" key="1">
    <citation type="submission" date="2018-07" db="EMBL/GenBank/DDBJ databases">
        <title>Genome sequences of six Lactobacillus spp. isolated from bumble bee guts.</title>
        <authorList>
            <person name="Motta E.V.S."/>
            <person name="Moran N.A."/>
        </authorList>
    </citation>
    <scope>NUCLEOTIDE SEQUENCE [LARGE SCALE GENOMIC DNA]</scope>
    <source>
        <strain evidence="1 2">LV-8.1</strain>
    </source>
</reference>
<dbReference type="RefSeq" id="WP_118910951.1">
    <property type="nucleotide sequence ID" value="NZ_QOCS01000014.1"/>
</dbReference>
<sequence>MKKVKIPAWVAKCLNDYLELGTNMDVDDCIKEGLIKSFTNSYLNDYTEWIKENPATYVSAMKCAYEIEELYYIKFLSNENGYLNIEKECPSNKNGWFISNNSDTEENQRYQTKFTMKEIEANFPQFKPFAVKVGDEDGCDY</sequence>
<dbReference type="AlphaFoldDB" id="A0A3R6VG88"/>
<name>A0A3R6VG88_9LACO</name>
<dbReference type="Pfam" id="PF07852">
    <property type="entry name" value="DUF1642"/>
    <property type="match status" value="1"/>
</dbReference>
<evidence type="ECO:0000313" key="2">
    <source>
        <dbReference type="Proteomes" id="UP000284822"/>
    </source>
</evidence>
<organism evidence="1 2">
    <name type="scientific">Bombilactobacillus bombi</name>
    <dbReference type="NCBI Taxonomy" id="1303590"/>
    <lineage>
        <taxon>Bacteria</taxon>
        <taxon>Bacillati</taxon>
        <taxon>Bacillota</taxon>
        <taxon>Bacilli</taxon>
        <taxon>Lactobacillales</taxon>
        <taxon>Lactobacillaceae</taxon>
        <taxon>Bombilactobacillus</taxon>
    </lineage>
</organism>
<proteinExistence type="predicted"/>
<dbReference type="Proteomes" id="UP000284822">
    <property type="component" value="Unassembled WGS sequence"/>
</dbReference>
<protein>
    <recommendedName>
        <fullName evidence="3">DUF1642 domain-containing protein</fullName>
    </recommendedName>
</protein>
<evidence type="ECO:0008006" key="3">
    <source>
        <dbReference type="Google" id="ProtNLM"/>
    </source>
</evidence>
<gene>
    <name evidence="1" type="ORF">DS832_07075</name>
</gene>
<dbReference type="InterPro" id="IPR012865">
    <property type="entry name" value="DUF1642"/>
</dbReference>
<evidence type="ECO:0000313" key="1">
    <source>
        <dbReference type="EMBL" id="RHW46104.1"/>
    </source>
</evidence>
<dbReference type="EMBL" id="QOCS01000014">
    <property type="protein sequence ID" value="RHW46104.1"/>
    <property type="molecule type" value="Genomic_DNA"/>
</dbReference>